<evidence type="ECO:0000313" key="3">
    <source>
        <dbReference type="Proteomes" id="UP001347796"/>
    </source>
</evidence>
<proteinExistence type="predicted"/>
<comment type="caution">
    <text evidence="2">The sequence shown here is derived from an EMBL/GenBank/DDBJ whole genome shotgun (WGS) entry which is preliminary data.</text>
</comment>
<dbReference type="PANTHER" id="PTHR16230">
    <property type="entry name" value="CAPPUCCINO"/>
    <property type="match status" value="1"/>
</dbReference>
<evidence type="ECO:0000313" key="2">
    <source>
        <dbReference type="EMBL" id="KAK6174677.1"/>
    </source>
</evidence>
<reference evidence="2 3" key="1">
    <citation type="submission" date="2024-01" db="EMBL/GenBank/DDBJ databases">
        <title>The genome of the rayed Mediterranean limpet Patella caerulea (Linnaeus, 1758).</title>
        <authorList>
            <person name="Anh-Thu Weber A."/>
            <person name="Halstead-Nussloch G."/>
        </authorList>
    </citation>
    <scope>NUCLEOTIDE SEQUENCE [LARGE SCALE GENOMIC DNA]</scope>
    <source>
        <strain evidence="2">AATW-2023a</strain>
        <tissue evidence="2">Whole specimen</tissue>
    </source>
</reference>
<organism evidence="2 3">
    <name type="scientific">Patella caerulea</name>
    <name type="common">Rayed Mediterranean limpet</name>
    <dbReference type="NCBI Taxonomy" id="87958"/>
    <lineage>
        <taxon>Eukaryota</taxon>
        <taxon>Metazoa</taxon>
        <taxon>Spiralia</taxon>
        <taxon>Lophotrochozoa</taxon>
        <taxon>Mollusca</taxon>
        <taxon>Gastropoda</taxon>
        <taxon>Patellogastropoda</taxon>
        <taxon>Patelloidea</taxon>
        <taxon>Patellidae</taxon>
        <taxon>Patella</taxon>
    </lineage>
</organism>
<feature type="region of interest" description="Disordered" evidence="1">
    <location>
        <begin position="165"/>
        <end position="195"/>
    </location>
</feature>
<feature type="compositionally biased region" description="Low complexity" evidence="1">
    <location>
        <begin position="180"/>
        <end position="195"/>
    </location>
</feature>
<name>A0AAN8JBB7_PATCE</name>
<protein>
    <recommendedName>
        <fullName evidence="4">Biogenesis of lysosome-related organelles complex 1 subunit 4</fullName>
    </recommendedName>
</protein>
<dbReference type="Proteomes" id="UP001347796">
    <property type="component" value="Unassembled WGS sequence"/>
</dbReference>
<keyword evidence="3" id="KW-1185">Reference proteome</keyword>
<evidence type="ECO:0008006" key="4">
    <source>
        <dbReference type="Google" id="ProtNLM"/>
    </source>
</evidence>
<dbReference type="GO" id="GO:0031083">
    <property type="term" value="C:BLOC-1 complex"/>
    <property type="evidence" value="ECO:0007669"/>
    <property type="project" value="TreeGrafter"/>
</dbReference>
<gene>
    <name evidence="2" type="ORF">SNE40_017910</name>
</gene>
<dbReference type="AlphaFoldDB" id="A0AAN8JBB7"/>
<dbReference type="InterPro" id="IPR024857">
    <property type="entry name" value="Cappuccino"/>
</dbReference>
<dbReference type="PANTHER" id="PTHR16230:SF3">
    <property type="entry name" value="BIOGENESIS OF LYSOSOMAL ORGANELLES COMPLEX-1, SUBUNIT 4, CAPPUCCINO"/>
    <property type="match status" value="1"/>
</dbReference>
<accession>A0AAN8JBB7</accession>
<sequence length="195" mass="22225">MEEKSEENQENVAGNGDEVERTVEQLLAEVALDYRNYLNFDISKEQGKYYESIEGMLTKLDEFCGLVDLIRSDTNLCLNTTLPRIHEKSNEIRNVFEKIDNLEKFVGIVKQNVNMMEEKVNDAEKEVGDSFGSGIMKKLSSIVSSKKNVEKKKYVYEEPVIFNTDDYFPQQSDSDKPKNTVDPPVVSTSSSLDKT</sequence>
<evidence type="ECO:0000256" key="1">
    <source>
        <dbReference type="SAM" id="MobiDB-lite"/>
    </source>
</evidence>
<dbReference type="EMBL" id="JAZGQO010000011">
    <property type="protein sequence ID" value="KAK6174677.1"/>
    <property type="molecule type" value="Genomic_DNA"/>
</dbReference>